<dbReference type="GO" id="GO:0006869">
    <property type="term" value="P:lipid transport"/>
    <property type="evidence" value="ECO:0007669"/>
    <property type="project" value="InterPro"/>
</dbReference>
<dbReference type="InterPro" id="IPR036312">
    <property type="entry name" value="Bifun_inhib/LTP/seed_sf"/>
</dbReference>
<evidence type="ECO:0000256" key="1">
    <source>
        <dbReference type="ARBA" id="ARBA00022448"/>
    </source>
</evidence>
<name>A0AAV5F5D4_ELECO</name>
<proteinExistence type="predicted"/>
<keyword evidence="2" id="KW-0446">Lipid-binding</keyword>
<dbReference type="SUPFAM" id="SSF47699">
    <property type="entry name" value="Bifunctional inhibitor/lipid-transfer protein/seed storage 2S albumin"/>
    <property type="match status" value="1"/>
</dbReference>
<dbReference type="EMBL" id="BQKI01000082">
    <property type="protein sequence ID" value="GJN30056.1"/>
    <property type="molecule type" value="Genomic_DNA"/>
</dbReference>
<evidence type="ECO:0000256" key="2">
    <source>
        <dbReference type="ARBA" id="ARBA00023121"/>
    </source>
</evidence>
<dbReference type="PANTHER" id="PTHR33214">
    <property type="entry name" value="BIFUNCTIONAL INHIBITOR/LIPID-TRANSFER PROTEIN/SEED STORAGE 2S ALBUMIN SUPERFAMILY PROTEIN"/>
    <property type="match status" value="1"/>
</dbReference>
<keyword evidence="1" id="KW-0813">Transport</keyword>
<dbReference type="InterPro" id="IPR033872">
    <property type="entry name" value="nsLTP2"/>
</dbReference>
<keyword evidence="5" id="KW-1185">Reference proteome</keyword>
<dbReference type="CDD" id="cd01959">
    <property type="entry name" value="nsLTP2"/>
    <property type="match status" value="1"/>
</dbReference>
<accession>A0AAV5F5D4</accession>
<feature type="signal peptide" evidence="3">
    <location>
        <begin position="1"/>
        <end position="20"/>
    </location>
</feature>
<dbReference type="AlphaFoldDB" id="A0AAV5F5D4"/>
<reference evidence="4" key="2">
    <citation type="submission" date="2021-12" db="EMBL/GenBank/DDBJ databases">
        <title>Resequencing data analysis of finger millet.</title>
        <authorList>
            <person name="Hatakeyama M."/>
            <person name="Aluri S."/>
            <person name="Balachadran M.T."/>
            <person name="Sivarajan S.R."/>
            <person name="Poveda L."/>
            <person name="Shimizu-Inatsugi R."/>
            <person name="Schlapbach R."/>
            <person name="Sreeman S.M."/>
            <person name="Shimizu K.K."/>
        </authorList>
    </citation>
    <scope>NUCLEOTIDE SEQUENCE</scope>
</reference>
<evidence type="ECO:0000313" key="4">
    <source>
        <dbReference type="EMBL" id="GJN30056.1"/>
    </source>
</evidence>
<comment type="caution">
    <text evidence="4">The sequence shown here is derived from an EMBL/GenBank/DDBJ whole genome shotgun (WGS) entry which is preliminary data.</text>
</comment>
<dbReference type="Proteomes" id="UP001054889">
    <property type="component" value="Unassembled WGS sequence"/>
</dbReference>
<reference evidence="4" key="1">
    <citation type="journal article" date="2018" name="DNA Res.">
        <title>Multiple hybrid de novo genome assembly of finger millet, an orphan allotetraploid crop.</title>
        <authorList>
            <person name="Hatakeyama M."/>
            <person name="Aluri S."/>
            <person name="Balachadran M.T."/>
            <person name="Sivarajan S.R."/>
            <person name="Patrignani A."/>
            <person name="Gruter S."/>
            <person name="Poveda L."/>
            <person name="Shimizu-Inatsugi R."/>
            <person name="Baeten J."/>
            <person name="Francoijs K.J."/>
            <person name="Nataraja K.N."/>
            <person name="Reddy Y.A.N."/>
            <person name="Phadnis S."/>
            <person name="Ravikumar R.L."/>
            <person name="Schlapbach R."/>
            <person name="Sreeman S.M."/>
            <person name="Shimizu K.K."/>
        </authorList>
    </citation>
    <scope>NUCLEOTIDE SEQUENCE</scope>
</reference>
<dbReference type="Gene3D" id="1.10.110.10">
    <property type="entry name" value="Plant lipid-transfer and hydrophobic proteins"/>
    <property type="match status" value="1"/>
</dbReference>
<evidence type="ECO:0000256" key="3">
    <source>
        <dbReference type="SAM" id="SignalP"/>
    </source>
</evidence>
<gene>
    <name evidence="4" type="primary">gb18332</name>
    <name evidence="4" type="ORF">PR202_gb18332</name>
</gene>
<evidence type="ECO:0000313" key="5">
    <source>
        <dbReference type="Proteomes" id="UP001054889"/>
    </source>
</evidence>
<dbReference type="GO" id="GO:0008289">
    <property type="term" value="F:lipid binding"/>
    <property type="evidence" value="ECO:0007669"/>
    <property type="project" value="UniProtKB-KW"/>
</dbReference>
<keyword evidence="3" id="KW-0732">Signal</keyword>
<feature type="chain" id="PRO_5043910254" description="Bifunctional inhibitor/plant lipid transfer protein/seed storage helical domain-containing protein" evidence="3">
    <location>
        <begin position="21"/>
        <end position="89"/>
    </location>
</feature>
<protein>
    <recommendedName>
        <fullName evidence="6">Bifunctional inhibitor/plant lipid transfer protein/seed storage helical domain-containing protein</fullName>
    </recommendedName>
</protein>
<sequence length="89" mass="9156">MVMMLTTSIVLLAGVATSAAASCNTKLLKSCVPALTTGVTPTAECCSNVKAQQSCLCQFAKNPAYARYVGSPNTRRTIAACGVSPLHCS</sequence>
<organism evidence="4 5">
    <name type="scientific">Eleusine coracana subsp. coracana</name>
    <dbReference type="NCBI Taxonomy" id="191504"/>
    <lineage>
        <taxon>Eukaryota</taxon>
        <taxon>Viridiplantae</taxon>
        <taxon>Streptophyta</taxon>
        <taxon>Embryophyta</taxon>
        <taxon>Tracheophyta</taxon>
        <taxon>Spermatophyta</taxon>
        <taxon>Magnoliopsida</taxon>
        <taxon>Liliopsida</taxon>
        <taxon>Poales</taxon>
        <taxon>Poaceae</taxon>
        <taxon>PACMAD clade</taxon>
        <taxon>Chloridoideae</taxon>
        <taxon>Cynodonteae</taxon>
        <taxon>Eleusininae</taxon>
        <taxon>Eleusine</taxon>
    </lineage>
</organism>
<dbReference type="PANTHER" id="PTHR33214:SF34">
    <property type="entry name" value="NON-SPECIFIC LIPID-TRANSFER PROTEIN 2"/>
    <property type="match status" value="1"/>
</dbReference>
<evidence type="ECO:0008006" key="6">
    <source>
        <dbReference type="Google" id="ProtNLM"/>
    </source>
</evidence>